<protein>
    <submittedName>
        <fullName evidence="2">Uncharacterized protein</fullName>
    </submittedName>
</protein>
<proteinExistence type="predicted"/>
<accession>A0A5C4J6H1</accession>
<gene>
    <name evidence="2" type="ORF">ETD83_25495</name>
</gene>
<dbReference type="Proteomes" id="UP000309174">
    <property type="component" value="Unassembled WGS sequence"/>
</dbReference>
<organism evidence="2 3">
    <name type="scientific">Actinomadura soli</name>
    <dbReference type="NCBI Taxonomy" id="2508997"/>
    <lineage>
        <taxon>Bacteria</taxon>
        <taxon>Bacillati</taxon>
        <taxon>Actinomycetota</taxon>
        <taxon>Actinomycetes</taxon>
        <taxon>Streptosporangiales</taxon>
        <taxon>Thermomonosporaceae</taxon>
        <taxon>Actinomadura</taxon>
    </lineage>
</organism>
<feature type="region of interest" description="Disordered" evidence="1">
    <location>
        <begin position="66"/>
        <end position="103"/>
    </location>
</feature>
<feature type="region of interest" description="Disordered" evidence="1">
    <location>
        <begin position="1"/>
        <end position="53"/>
    </location>
</feature>
<evidence type="ECO:0000313" key="2">
    <source>
        <dbReference type="EMBL" id="TMQ93466.1"/>
    </source>
</evidence>
<feature type="compositionally biased region" description="Basic and acidic residues" evidence="1">
    <location>
        <begin position="28"/>
        <end position="37"/>
    </location>
</feature>
<evidence type="ECO:0000256" key="1">
    <source>
        <dbReference type="SAM" id="MobiDB-lite"/>
    </source>
</evidence>
<evidence type="ECO:0000313" key="3">
    <source>
        <dbReference type="Proteomes" id="UP000309174"/>
    </source>
</evidence>
<comment type="caution">
    <text evidence="2">The sequence shown here is derived from an EMBL/GenBank/DDBJ whole genome shotgun (WGS) entry which is preliminary data.</text>
</comment>
<name>A0A5C4J6H1_9ACTN</name>
<keyword evidence="3" id="KW-1185">Reference proteome</keyword>
<dbReference type="EMBL" id="VCKW01000146">
    <property type="protein sequence ID" value="TMQ93466.1"/>
    <property type="molecule type" value="Genomic_DNA"/>
</dbReference>
<sequence>MVPYQQAGDIPPKRHTRYRRPDVGLYYEELKERRPHAGPDLQRGTSADRPFSLPEALGAADSWRSQLRTGGDMDDLGHTWSGPNLHAREPMFDPAGPTKPQRHGAACLVCDKRWPRPQIRVGHFPDGSAAYACEDCAPAVKP</sequence>
<dbReference type="OrthoDB" id="3479895at2"/>
<reference evidence="2 3" key="1">
    <citation type="submission" date="2019-05" db="EMBL/GenBank/DDBJ databases">
        <title>Draft genome sequence of Actinomadura sp. 14C53.</title>
        <authorList>
            <person name="Saricaoglu S."/>
            <person name="Isik K."/>
        </authorList>
    </citation>
    <scope>NUCLEOTIDE SEQUENCE [LARGE SCALE GENOMIC DNA]</scope>
    <source>
        <strain evidence="2 3">14C53</strain>
    </source>
</reference>
<dbReference type="AlphaFoldDB" id="A0A5C4J6H1"/>